<name>A0ABU3GDS4_9MICO</name>
<evidence type="ECO:0000313" key="4">
    <source>
        <dbReference type="Proteomes" id="UP001251849"/>
    </source>
</evidence>
<keyword evidence="3" id="KW-0560">Oxidoreductase</keyword>
<feature type="chain" id="PRO_5046746495" evidence="1">
    <location>
        <begin position="23"/>
        <end position="87"/>
    </location>
</feature>
<sequence>MGRARRHHGALLLRALHSGALAAVHDWACYREDPIRRLTGTVRSVITLTYASTTEADAETARVGRFHRRVRGTGVLRWPSLVKRGIG</sequence>
<evidence type="ECO:0000256" key="1">
    <source>
        <dbReference type="SAM" id="SignalP"/>
    </source>
</evidence>
<reference evidence="3 4" key="1">
    <citation type="submission" date="2023-08" db="EMBL/GenBank/DDBJ databases">
        <title>Microbacterium aquilitoris sp. nov. and Microbacterium gwkjibeachense sp. nov., isolated from beach.</title>
        <authorList>
            <person name="Lee S.D."/>
            <person name="Yang H."/>
            <person name="Kim I."/>
        </authorList>
    </citation>
    <scope>NUCLEOTIDE SEQUENCE [LARGE SCALE GENOMIC DNA]</scope>
    <source>
        <strain evidence="3 4">KSW4-11</strain>
    </source>
</reference>
<dbReference type="Pfam" id="PF09995">
    <property type="entry name" value="MPAB_Lcp_cat"/>
    <property type="match status" value="1"/>
</dbReference>
<comment type="caution">
    <text evidence="3">The sequence shown here is derived from an EMBL/GenBank/DDBJ whole genome shotgun (WGS) entry which is preliminary data.</text>
</comment>
<dbReference type="RefSeq" id="WP_311862710.1">
    <property type="nucleotide sequence ID" value="NZ_JAUZVV010000002.1"/>
</dbReference>
<protein>
    <submittedName>
        <fullName evidence="3">Oxygenase MpaB family protein</fullName>
        <ecNumber evidence="3">1.-.-.-</ecNumber>
    </submittedName>
</protein>
<evidence type="ECO:0000259" key="2">
    <source>
        <dbReference type="Pfam" id="PF09995"/>
    </source>
</evidence>
<feature type="signal peptide" evidence="1">
    <location>
        <begin position="1"/>
        <end position="22"/>
    </location>
</feature>
<dbReference type="InterPro" id="IPR018713">
    <property type="entry name" value="MPAB/Lcp_cat_dom"/>
</dbReference>
<proteinExistence type="predicted"/>
<organism evidence="3 4">
    <name type="scientific">Microbacterium gawkjiense</name>
    <dbReference type="NCBI Taxonomy" id="3067309"/>
    <lineage>
        <taxon>Bacteria</taxon>
        <taxon>Bacillati</taxon>
        <taxon>Actinomycetota</taxon>
        <taxon>Actinomycetes</taxon>
        <taxon>Micrococcales</taxon>
        <taxon>Microbacteriaceae</taxon>
        <taxon>Microbacterium</taxon>
    </lineage>
</organism>
<dbReference type="EMBL" id="JAUZVV010000002">
    <property type="protein sequence ID" value="MDT3317690.1"/>
    <property type="molecule type" value="Genomic_DNA"/>
</dbReference>
<keyword evidence="4" id="KW-1185">Reference proteome</keyword>
<gene>
    <name evidence="3" type="ORF">Q9S71_12755</name>
</gene>
<dbReference type="GO" id="GO:0016491">
    <property type="term" value="F:oxidoreductase activity"/>
    <property type="evidence" value="ECO:0007669"/>
    <property type="project" value="UniProtKB-KW"/>
</dbReference>
<keyword evidence="1" id="KW-0732">Signal</keyword>
<feature type="domain" description="ER-bound oxygenase mpaB/mpaB'/Rubber oxygenase catalytic" evidence="2">
    <location>
        <begin position="10"/>
        <end position="74"/>
    </location>
</feature>
<dbReference type="Proteomes" id="UP001251849">
    <property type="component" value="Unassembled WGS sequence"/>
</dbReference>
<dbReference type="EC" id="1.-.-.-" evidence="3"/>
<accession>A0ABU3GDS4</accession>
<evidence type="ECO:0000313" key="3">
    <source>
        <dbReference type="EMBL" id="MDT3317690.1"/>
    </source>
</evidence>